<organism evidence="1">
    <name type="scientific">Albugo laibachii Nc14</name>
    <dbReference type="NCBI Taxonomy" id="890382"/>
    <lineage>
        <taxon>Eukaryota</taxon>
        <taxon>Sar</taxon>
        <taxon>Stramenopiles</taxon>
        <taxon>Oomycota</taxon>
        <taxon>Peronosporomycetes</taxon>
        <taxon>Albuginales</taxon>
        <taxon>Albuginaceae</taxon>
        <taxon>Albugo</taxon>
    </lineage>
</organism>
<dbReference type="HOGENOM" id="CLU_2488049_0_0_1"/>
<reference evidence="1" key="1">
    <citation type="journal article" date="2011" name="PLoS Biol.">
        <title>Gene gain and loss during evolution of obligate parasitism in the white rust pathogen of Arabidopsis thaliana.</title>
        <authorList>
            <person name="Kemen E."/>
            <person name="Gardiner A."/>
            <person name="Schultz-Larsen T."/>
            <person name="Kemen A.C."/>
            <person name="Balmuth A.L."/>
            <person name="Robert-Seilaniantz A."/>
            <person name="Bailey K."/>
            <person name="Holub E."/>
            <person name="Studholme D.J."/>
            <person name="Maclean D."/>
            <person name="Jones J.D."/>
        </authorList>
    </citation>
    <scope>NUCLEOTIDE SEQUENCE</scope>
</reference>
<reference evidence="1" key="2">
    <citation type="submission" date="2011-02" db="EMBL/GenBank/DDBJ databases">
        <authorList>
            <person name="MacLean D."/>
        </authorList>
    </citation>
    <scope>NUCLEOTIDE SEQUENCE</scope>
</reference>
<evidence type="ECO:0000313" key="1">
    <source>
        <dbReference type="EMBL" id="CCA14511.1"/>
    </source>
</evidence>
<sequence>MIHRSIVDYKAQRQAFLRNGWGLKARRDQNVIGVLLKCIVFTESALNTSIRMAIAAEHVQGMPTKVVSYCCRFEIICLFEACIKSVT</sequence>
<dbReference type="AlphaFoldDB" id="F0W0D9"/>
<protein>
    <submittedName>
        <fullName evidence="1">AlNc14C4G582 protein</fullName>
    </submittedName>
</protein>
<dbReference type="EMBL" id="FR824049">
    <property type="protein sequence ID" value="CCA14511.1"/>
    <property type="molecule type" value="Genomic_DNA"/>
</dbReference>
<gene>
    <name evidence="1" type="primary">AlNc14C4G582</name>
    <name evidence="1" type="ORF">ALNC14_006540</name>
</gene>
<name>F0W0D9_9STRA</name>
<accession>F0W0D9</accession>
<proteinExistence type="predicted"/>